<dbReference type="AlphaFoldDB" id="A0A366M866"/>
<dbReference type="EMBL" id="NIZT01000070">
    <property type="protein sequence ID" value="RBQ22428.1"/>
    <property type="molecule type" value="Genomic_DNA"/>
</dbReference>
<evidence type="ECO:0000313" key="1">
    <source>
        <dbReference type="EMBL" id="RBQ22428.1"/>
    </source>
</evidence>
<gene>
    <name evidence="1" type="ORF">ALNOE001_21860</name>
</gene>
<dbReference type="Proteomes" id="UP000253099">
    <property type="component" value="Unassembled WGS sequence"/>
</dbReference>
<sequence length="42" mass="4980">MTKIIIDLDKGIFSREKEEIILDEVEKIKNVILLNKTVDMYK</sequence>
<name>A0A366M866_9EURY</name>
<protein>
    <submittedName>
        <fullName evidence="1">Uncharacterized protein</fullName>
    </submittedName>
</protein>
<proteinExistence type="predicted"/>
<keyword evidence="2" id="KW-1185">Reference proteome</keyword>
<organism evidence="1 2">
    <name type="scientific">Candidatus Methanobinarius endosymbioticus</name>
    <dbReference type="NCBI Taxonomy" id="2006182"/>
    <lineage>
        <taxon>Archaea</taxon>
        <taxon>Methanobacteriati</taxon>
        <taxon>Methanobacteriota</taxon>
        <taxon>Methanomada group</taxon>
        <taxon>Methanobacteria</taxon>
        <taxon>Methanobacteriales</taxon>
        <taxon>Methanobacteriaceae</taxon>
        <taxon>Candidatus Methanobinarius</taxon>
    </lineage>
</organism>
<evidence type="ECO:0000313" key="2">
    <source>
        <dbReference type="Proteomes" id="UP000253099"/>
    </source>
</evidence>
<comment type="caution">
    <text evidence="1">The sequence shown here is derived from an EMBL/GenBank/DDBJ whole genome shotgun (WGS) entry which is preliminary data.</text>
</comment>
<reference evidence="1 2" key="1">
    <citation type="submission" date="2018-06" db="EMBL/GenBank/DDBJ databases">
        <title>Genomic insight into two independent archaeal endosymbiosis events.</title>
        <authorList>
            <person name="Lind A.E."/>
            <person name="Lewis W.H."/>
            <person name="Spang A."/>
            <person name="Guy L."/>
            <person name="Embley M.T."/>
            <person name="Ettema T.J.G."/>
        </authorList>
    </citation>
    <scope>NUCLEOTIDE SEQUENCE [LARGE SCALE GENOMIC DNA]</scope>
    <source>
        <strain evidence="1">NOE</strain>
    </source>
</reference>
<accession>A0A366M866</accession>